<dbReference type="AlphaFoldDB" id="A0A8S9S0S4"/>
<proteinExistence type="predicted"/>
<feature type="compositionally biased region" description="Low complexity" evidence="1">
    <location>
        <begin position="42"/>
        <end position="51"/>
    </location>
</feature>
<keyword evidence="2" id="KW-0472">Membrane</keyword>
<comment type="caution">
    <text evidence="4">The sequence shown here is derived from an EMBL/GenBank/DDBJ whole genome shotgun (WGS) entry which is preliminary data.</text>
</comment>
<feature type="transmembrane region" description="Helical" evidence="2">
    <location>
        <begin position="83"/>
        <end position="103"/>
    </location>
</feature>
<evidence type="ECO:0000256" key="1">
    <source>
        <dbReference type="SAM" id="MobiDB-lite"/>
    </source>
</evidence>
<dbReference type="EMBL" id="QGKX02000088">
    <property type="protein sequence ID" value="KAF3586356.1"/>
    <property type="molecule type" value="Genomic_DNA"/>
</dbReference>
<feature type="signal peptide" evidence="3">
    <location>
        <begin position="1"/>
        <end position="22"/>
    </location>
</feature>
<keyword evidence="2" id="KW-0812">Transmembrane</keyword>
<reference evidence="4" key="1">
    <citation type="submission" date="2019-12" db="EMBL/GenBank/DDBJ databases">
        <title>Genome sequencing and annotation of Brassica cretica.</title>
        <authorList>
            <person name="Studholme D.J."/>
            <person name="Sarris P."/>
        </authorList>
    </citation>
    <scope>NUCLEOTIDE SEQUENCE</scope>
    <source>
        <strain evidence="4">PFS-109/04</strain>
        <tissue evidence="4">Leaf</tissue>
    </source>
</reference>
<keyword evidence="2" id="KW-1133">Transmembrane helix</keyword>
<protein>
    <submittedName>
        <fullName evidence="4">Uncharacterized protein</fullName>
    </submittedName>
</protein>
<evidence type="ECO:0000256" key="2">
    <source>
        <dbReference type="SAM" id="Phobius"/>
    </source>
</evidence>
<feature type="region of interest" description="Disordered" evidence="1">
    <location>
        <begin position="19"/>
        <end position="77"/>
    </location>
</feature>
<organism evidence="4 5">
    <name type="scientific">Brassica cretica</name>
    <name type="common">Mustard</name>
    <dbReference type="NCBI Taxonomy" id="69181"/>
    <lineage>
        <taxon>Eukaryota</taxon>
        <taxon>Viridiplantae</taxon>
        <taxon>Streptophyta</taxon>
        <taxon>Embryophyta</taxon>
        <taxon>Tracheophyta</taxon>
        <taxon>Spermatophyta</taxon>
        <taxon>Magnoliopsida</taxon>
        <taxon>eudicotyledons</taxon>
        <taxon>Gunneridae</taxon>
        <taxon>Pentapetalae</taxon>
        <taxon>rosids</taxon>
        <taxon>malvids</taxon>
        <taxon>Brassicales</taxon>
        <taxon>Brassicaceae</taxon>
        <taxon>Brassiceae</taxon>
        <taxon>Brassica</taxon>
    </lineage>
</organism>
<dbReference type="Proteomes" id="UP000712600">
    <property type="component" value="Unassembled WGS sequence"/>
</dbReference>
<evidence type="ECO:0000256" key="3">
    <source>
        <dbReference type="SAM" id="SignalP"/>
    </source>
</evidence>
<feature type="chain" id="PRO_5035834651" evidence="3">
    <location>
        <begin position="23"/>
        <end position="104"/>
    </location>
</feature>
<evidence type="ECO:0000313" key="5">
    <source>
        <dbReference type="Proteomes" id="UP000712600"/>
    </source>
</evidence>
<sequence>MNLRKLLSTSVFLSCTVSPSVSVSTPTTTATSAADDTEPEVETSGTTTSPEPSTPAEPSPTTEDTVSLPLRKGCRSRKPPHGILLTIMLIVLGSQTIIVPILLP</sequence>
<gene>
    <name evidence="4" type="ORF">F2Q69_00031643</name>
</gene>
<name>A0A8S9S0S4_BRACR</name>
<feature type="compositionally biased region" description="Low complexity" evidence="1">
    <location>
        <begin position="19"/>
        <end position="34"/>
    </location>
</feature>
<keyword evidence="3" id="KW-0732">Signal</keyword>
<evidence type="ECO:0000313" key="4">
    <source>
        <dbReference type="EMBL" id="KAF3586356.1"/>
    </source>
</evidence>
<accession>A0A8S9S0S4</accession>